<dbReference type="AlphaFoldDB" id="A0A074YUQ7"/>
<organism evidence="1 2">
    <name type="scientific">Aureobasidium subglaciale (strain EXF-2481)</name>
    <name type="common">Aureobasidium pullulans var. subglaciale</name>
    <dbReference type="NCBI Taxonomy" id="1043005"/>
    <lineage>
        <taxon>Eukaryota</taxon>
        <taxon>Fungi</taxon>
        <taxon>Dikarya</taxon>
        <taxon>Ascomycota</taxon>
        <taxon>Pezizomycotina</taxon>
        <taxon>Dothideomycetes</taxon>
        <taxon>Dothideomycetidae</taxon>
        <taxon>Dothideales</taxon>
        <taxon>Saccotheciaceae</taxon>
        <taxon>Aureobasidium</taxon>
    </lineage>
</organism>
<dbReference type="Proteomes" id="UP000030641">
    <property type="component" value="Unassembled WGS sequence"/>
</dbReference>
<dbReference type="HOGENOM" id="CLU_050871_1_0_1"/>
<keyword evidence="2" id="KW-1185">Reference proteome</keyword>
<evidence type="ECO:0008006" key="3">
    <source>
        <dbReference type="Google" id="ProtNLM"/>
    </source>
</evidence>
<proteinExistence type="predicted"/>
<protein>
    <recommendedName>
        <fullName evidence="3">C2H2-type domain-containing protein</fullName>
    </recommendedName>
</protein>
<evidence type="ECO:0000313" key="1">
    <source>
        <dbReference type="EMBL" id="KEQ97877.1"/>
    </source>
</evidence>
<dbReference type="InParanoid" id="A0A074YUQ7"/>
<name>A0A074YUQ7_AURSE</name>
<sequence length="275" mass="31144">METTENDSSTIHDNMFFSTASVRPCPSSPERPYPTHNSQPELAARGMWTESSLYSQPRAPASTPPMATTYQMEIWNLPNHELRRDNNSFAPLPPEVRSEETLYNPVSSSHYVSQPSASLWTFDANVYTQAGNFSRRPSHHSDPGFSTFPQDVPIHSTFTDVWSGTGSEIAQTPRPGLHDRTHTISYSAEPSPPAGTSPNAQIVRPVLRCYDHGCDGRRFSSISNLRRHQRERSGRSPVCFCPRCGAPFYRRWTRDHHVERGSCLRIPRWGGWSWN</sequence>
<dbReference type="EMBL" id="KL584753">
    <property type="protein sequence ID" value="KEQ97877.1"/>
    <property type="molecule type" value="Genomic_DNA"/>
</dbReference>
<dbReference type="RefSeq" id="XP_013346261.1">
    <property type="nucleotide sequence ID" value="XM_013490807.1"/>
</dbReference>
<accession>A0A074YUQ7</accession>
<gene>
    <name evidence="1" type="ORF">AUEXF2481DRAFT_27221</name>
</gene>
<reference evidence="1 2" key="1">
    <citation type="journal article" date="2014" name="BMC Genomics">
        <title>Genome sequencing of four Aureobasidium pullulans varieties: biotechnological potential, stress tolerance, and description of new species.</title>
        <authorList>
            <person name="Gostin Ar C."/>
            <person name="Ohm R.A."/>
            <person name="Kogej T."/>
            <person name="Sonjak S."/>
            <person name="Turk M."/>
            <person name="Zajc J."/>
            <person name="Zalar P."/>
            <person name="Grube M."/>
            <person name="Sun H."/>
            <person name="Han J."/>
            <person name="Sharma A."/>
            <person name="Chiniquy J."/>
            <person name="Ngan C.Y."/>
            <person name="Lipzen A."/>
            <person name="Barry K."/>
            <person name="Grigoriev I.V."/>
            <person name="Gunde-Cimerman N."/>
        </authorList>
    </citation>
    <scope>NUCLEOTIDE SEQUENCE [LARGE SCALE GENOMIC DNA]</scope>
    <source>
        <strain evidence="1 2">EXF-2481</strain>
    </source>
</reference>
<evidence type="ECO:0000313" key="2">
    <source>
        <dbReference type="Proteomes" id="UP000030641"/>
    </source>
</evidence>
<dbReference type="OrthoDB" id="5366256at2759"/>
<dbReference type="STRING" id="1043005.A0A074YUQ7"/>
<dbReference type="GeneID" id="25363445"/>